<dbReference type="Proteomes" id="UP000071778">
    <property type="component" value="Chromosome"/>
</dbReference>
<gene>
    <name evidence="2" type="ORF">CAter282_4347</name>
</gene>
<dbReference type="AlphaFoldDB" id="A0A127QPU4"/>
<evidence type="ECO:0000256" key="1">
    <source>
        <dbReference type="SAM" id="MobiDB-lite"/>
    </source>
</evidence>
<sequence length="41" mass="4676">MSDGYARADSEDFWEDESQGHQFNDMDASSMLLDPDLLQAH</sequence>
<proteinExistence type="predicted"/>
<reference evidence="2 3" key="1">
    <citation type="submission" date="2015-11" db="EMBL/GenBank/DDBJ databases">
        <title>Exploring the genomic traits of fungus-feeding bacterial genus Collimonas.</title>
        <authorList>
            <person name="Song C."/>
            <person name="Schmidt R."/>
            <person name="de Jager V."/>
            <person name="Krzyzanowska D."/>
            <person name="Jongedijk E."/>
            <person name="Cankar K."/>
            <person name="Beekwilder J."/>
            <person name="van Veen A."/>
            <person name="de Boer W."/>
            <person name="van Veen J.A."/>
            <person name="Garbeva P."/>
        </authorList>
    </citation>
    <scope>NUCLEOTIDE SEQUENCE [LARGE SCALE GENOMIC DNA]</scope>
    <source>
        <strain evidence="2 3">Ter282</strain>
    </source>
</reference>
<organism evidence="2 3">
    <name type="scientific">Collimonas arenae</name>
    <dbReference type="NCBI Taxonomy" id="279058"/>
    <lineage>
        <taxon>Bacteria</taxon>
        <taxon>Pseudomonadati</taxon>
        <taxon>Pseudomonadota</taxon>
        <taxon>Betaproteobacteria</taxon>
        <taxon>Burkholderiales</taxon>
        <taxon>Oxalobacteraceae</taxon>
        <taxon>Collimonas</taxon>
    </lineage>
</organism>
<name>A0A127QPU4_9BURK</name>
<protein>
    <submittedName>
        <fullName evidence="2">Uncharacterized protein</fullName>
    </submittedName>
</protein>
<dbReference type="EMBL" id="CP013235">
    <property type="protein sequence ID" value="AMP12007.1"/>
    <property type="molecule type" value="Genomic_DNA"/>
</dbReference>
<evidence type="ECO:0000313" key="3">
    <source>
        <dbReference type="Proteomes" id="UP000071778"/>
    </source>
</evidence>
<feature type="compositionally biased region" description="Basic and acidic residues" evidence="1">
    <location>
        <begin position="1"/>
        <end position="10"/>
    </location>
</feature>
<dbReference type="PATRIC" id="fig|279058.17.peg.4684"/>
<keyword evidence="3" id="KW-1185">Reference proteome</keyword>
<evidence type="ECO:0000313" key="2">
    <source>
        <dbReference type="EMBL" id="AMP12007.1"/>
    </source>
</evidence>
<accession>A0A127QPU4</accession>
<feature type="region of interest" description="Disordered" evidence="1">
    <location>
        <begin position="1"/>
        <end position="28"/>
    </location>
</feature>